<dbReference type="SUPFAM" id="SSF55073">
    <property type="entry name" value="Nucleotide cyclase"/>
    <property type="match status" value="1"/>
</dbReference>
<evidence type="ECO:0000256" key="4">
    <source>
        <dbReference type="ARBA" id="ARBA00022729"/>
    </source>
</evidence>
<feature type="domain" description="Guanylate cyclase" evidence="15">
    <location>
        <begin position="105"/>
        <end position="235"/>
    </location>
</feature>
<keyword evidence="3" id="KW-0812">Transmembrane</keyword>
<dbReference type="GeneTree" id="ENSGT00940000156223"/>
<evidence type="ECO:0000256" key="6">
    <source>
        <dbReference type="ARBA" id="ARBA00022989"/>
    </source>
</evidence>
<dbReference type="Ensembl" id="ENSHHUT00000017268.1">
    <property type="protein sequence ID" value="ENSHHUP00000016662.1"/>
    <property type="gene ID" value="ENSHHUG00000010400.1"/>
</dbReference>
<dbReference type="InterPro" id="IPR050401">
    <property type="entry name" value="Cyclic_nucleotide_synthase"/>
</dbReference>
<keyword evidence="17" id="KW-1185">Reference proteome</keyword>
<evidence type="ECO:0000256" key="1">
    <source>
        <dbReference type="ARBA" id="ARBA00004479"/>
    </source>
</evidence>
<dbReference type="PANTHER" id="PTHR11920">
    <property type="entry name" value="GUANYLYL CYCLASE"/>
    <property type="match status" value="1"/>
</dbReference>
<dbReference type="SMART" id="SM00044">
    <property type="entry name" value="CYCc"/>
    <property type="match status" value="1"/>
</dbReference>
<dbReference type="PROSITE" id="PS51257">
    <property type="entry name" value="PROKAR_LIPOPROTEIN"/>
    <property type="match status" value="1"/>
</dbReference>
<evidence type="ECO:0000313" key="17">
    <source>
        <dbReference type="Proteomes" id="UP000314982"/>
    </source>
</evidence>
<dbReference type="InterPro" id="IPR018297">
    <property type="entry name" value="A/G_cyclase_CS"/>
</dbReference>
<evidence type="ECO:0000256" key="12">
    <source>
        <dbReference type="ARBA" id="ARBA00023293"/>
    </source>
</evidence>
<evidence type="ECO:0000256" key="13">
    <source>
        <dbReference type="RuleBase" id="RU000405"/>
    </source>
</evidence>
<dbReference type="EC" id="4.6.1.2" evidence="2"/>
<keyword evidence="7" id="KW-0342">GTP-binding</keyword>
<dbReference type="GO" id="GO:0035556">
    <property type="term" value="P:intracellular signal transduction"/>
    <property type="evidence" value="ECO:0007669"/>
    <property type="project" value="InterPro"/>
</dbReference>
<evidence type="ECO:0000256" key="2">
    <source>
        <dbReference type="ARBA" id="ARBA00012202"/>
    </source>
</evidence>
<dbReference type="FunFam" id="3.30.70.1230:FF:000004">
    <property type="entry name" value="Guanylate cyclase"/>
    <property type="match status" value="1"/>
</dbReference>
<accession>A0A4W5KJQ1</accession>
<keyword evidence="9" id="KW-0675">Receptor</keyword>
<comment type="similarity">
    <text evidence="13">Belongs to the adenylyl cyclase class-4/guanylyl cyclase family.</text>
</comment>
<sequence length="320" mass="35701">MWIKPRGLNTFRMHCIHLCCTCVCVICSCMCVSPTSVGENILDDLLSRMEQYATNLEEVVSERTAQLLEEKRKAEGLLTQMLPRSVAVQLIAGKTVRAETYDSVTIYFSDIEGFTAMSASLTPMQVVNVLNDLYTYFDNIIDHHDVYKVETIGDAYMVVSGLPIRNGDDHAKEIARMSLAVVRGMRQYDSPHVPQQQLKVRIGLHSGPCVAGVVGLKMPRFCLFGDTVNTASRMESHGSPLKIHVSSSTKALLDTFRTFRCELRGDIHMKVQELFTHIHIIEGLSSLTHPQHPALRPTSKPPSLTSAKLDYGFKKNGLSF</sequence>
<dbReference type="GO" id="GO:0005886">
    <property type="term" value="C:plasma membrane"/>
    <property type="evidence" value="ECO:0007669"/>
    <property type="project" value="TreeGrafter"/>
</dbReference>
<evidence type="ECO:0000256" key="11">
    <source>
        <dbReference type="ARBA" id="ARBA00023239"/>
    </source>
</evidence>
<keyword evidence="6" id="KW-1133">Transmembrane helix</keyword>
<dbReference type="PANTHER" id="PTHR11920:SF464">
    <property type="entry name" value="GUANYLATE CYCLASE"/>
    <property type="match status" value="1"/>
</dbReference>
<protein>
    <recommendedName>
        <fullName evidence="2">guanylate cyclase</fullName>
        <ecNumber evidence="2">4.6.1.2</ecNumber>
    </recommendedName>
</protein>
<reference evidence="17" key="1">
    <citation type="submission" date="2018-06" db="EMBL/GenBank/DDBJ databases">
        <title>Genome assembly of Danube salmon.</title>
        <authorList>
            <person name="Macqueen D.J."/>
            <person name="Gundappa M.K."/>
        </authorList>
    </citation>
    <scope>NUCLEOTIDE SEQUENCE [LARGE SCALE GENOMIC DNA]</scope>
</reference>
<keyword evidence="10" id="KW-0325">Glycoprotein</keyword>
<feature type="signal peptide" evidence="14">
    <location>
        <begin position="1"/>
        <end position="31"/>
    </location>
</feature>
<proteinExistence type="inferred from homology"/>
<evidence type="ECO:0000256" key="7">
    <source>
        <dbReference type="ARBA" id="ARBA00023134"/>
    </source>
</evidence>
<evidence type="ECO:0000256" key="3">
    <source>
        <dbReference type="ARBA" id="ARBA00022692"/>
    </source>
</evidence>
<keyword evidence="8" id="KW-0472">Membrane</keyword>
<dbReference type="GO" id="GO:0016941">
    <property type="term" value="F:natriuretic peptide receptor activity"/>
    <property type="evidence" value="ECO:0007669"/>
    <property type="project" value="TreeGrafter"/>
</dbReference>
<comment type="subcellular location">
    <subcellularLocation>
        <location evidence="1">Membrane</location>
        <topology evidence="1">Single-pass type I membrane protein</topology>
    </subcellularLocation>
</comment>
<dbReference type="GO" id="GO:0004016">
    <property type="term" value="F:adenylate cyclase activity"/>
    <property type="evidence" value="ECO:0007669"/>
    <property type="project" value="TreeGrafter"/>
</dbReference>
<reference evidence="16" key="2">
    <citation type="submission" date="2025-08" db="UniProtKB">
        <authorList>
            <consortium name="Ensembl"/>
        </authorList>
    </citation>
    <scope>IDENTIFICATION</scope>
</reference>
<dbReference type="AlphaFoldDB" id="A0A4W5KJQ1"/>
<evidence type="ECO:0000256" key="10">
    <source>
        <dbReference type="ARBA" id="ARBA00023180"/>
    </source>
</evidence>
<feature type="chain" id="PRO_5021222868" description="guanylate cyclase" evidence="14">
    <location>
        <begin position="32"/>
        <end position="320"/>
    </location>
</feature>
<name>A0A4W5KJQ1_9TELE</name>
<dbReference type="GO" id="GO:0007168">
    <property type="term" value="P:receptor guanylyl cyclase signaling pathway"/>
    <property type="evidence" value="ECO:0007669"/>
    <property type="project" value="TreeGrafter"/>
</dbReference>
<evidence type="ECO:0000256" key="9">
    <source>
        <dbReference type="ARBA" id="ARBA00023170"/>
    </source>
</evidence>
<dbReference type="PROSITE" id="PS50125">
    <property type="entry name" value="GUANYLATE_CYCLASE_2"/>
    <property type="match status" value="1"/>
</dbReference>
<dbReference type="Proteomes" id="UP000314982">
    <property type="component" value="Unassembled WGS sequence"/>
</dbReference>
<dbReference type="Pfam" id="PF00211">
    <property type="entry name" value="Guanylate_cyc"/>
    <property type="match status" value="1"/>
</dbReference>
<dbReference type="GO" id="GO:0017046">
    <property type="term" value="F:peptide hormone binding"/>
    <property type="evidence" value="ECO:0007669"/>
    <property type="project" value="TreeGrafter"/>
</dbReference>
<dbReference type="PROSITE" id="PS00452">
    <property type="entry name" value="GUANYLATE_CYCLASE_1"/>
    <property type="match status" value="1"/>
</dbReference>
<dbReference type="STRING" id="62062.ENSHHUP00000016662"/>
<keyword evidence="5" id="KW-0547">Nucleotide-binding</keyword>
<organism evidence="16 17">
    <name type="scientific">Hucho hucho</name>
    <name type="common">huchen</name>
    <dbReference type="NCBI Taxonomy" id="62062"/>
    <lineage>
        <taxon>Eukaryota</taxon>
        <taxon>Metazoa</taxon>
        <taxon>Chordata</taxon>
        <taxon>Craniata</taxon>
        <taxon>Vertebrata</taxon>
        <taxon>Euteleostomi</taxon>
        <taxon>Actinopterygii</taxon>
        <taxon>Neopterygii</taxon>
        <taxon>Teleostei</taxon>
        <taxon>Protacanthopterygii</taxon>
        <taxon>Salmoniformes</taxon>
        <taxon>Salmonidae</taxon>
        <taxon>Salmoninae</taxon>
        <taxon>Hucho</taxon>
    </lineage>
</organism>
<reference evidence="16" key="3">
    <citation type="submission" date="2025-09" db="UniProtKB">
        <authorList>
            <consortium name="Ensembl"/>
        </authorList>
    </citation>
    <scope>IDENTIFICATION</scope>
</reference>
<evidence type="ECO:0000256" key="8">
    <source>
        <dbReference type="ARBA" id="ARBA00023136"/>
    </source>
</evidence>
<evidence type="ECO:0000259" key="15">
    <source>
        <dbReference type="PROSITE" id="PS50125"/>
    </source>
</evidence>
<keyword evidence="4 14" id="KW-0732">Signal</keyword>
<dbReference type="CDD" id="cd07302">
    <property type="entry name" value="CHD"/>
    <property type="match status" value="1"/>
</dbReference>
<dbReference type="Gene3D" id="3.30.70.1230">
    <property type="entry name" value="Nucleotide cyclase"/>
    <property type="match status" value="1"/>
</dbReference>
<evidence type="ECO:0000256" key="14">
    <source>
        <dbReference type="SAM" id="SignalP"/>
    </source>
</evidence>
<evidence type="ECO:0000313" key="16">
    <source>
        <dbReference type="Ensembl" id="ENSHHUP00000016662.1"/>
    </source>
</evidence>
<dbReference type="InterPro" id="IPR001054">
    <property type="entry name" value="A/G_cyclase"/>
</dbReference>
<dbReference type="InterPro" id="IPR029787">
    <property type="entry name" value="Nucleotide_cyclase"/>
</dbReference>
<dbReference type="GO" id="GO:0004383">
    <property type="term" value="F:guanylate cyclase activity"/>
    <property type="evidence" value="ECO:0007669"/>
    <property type="project" value="UniProtKB-EC"/>
</dbReference>
<evidence type="ECO:0000256" key="5">
    <source>
        <dbReference type="ARBA" id="ARBA00022741"/>
    </source>
</evidence>
<keyword evidence="11 13" id="KW-0456">Lyase</keyword>
<dbReference type="GO" id="GO:0005525">
    <property type="term" value="F:GTP binding"/>
    <property type="evidence" value="ECO:0007669"/>
    <property type="project" value="UniProtKB-KW"/>
</dbReference>
<keyword evidence="12" id="KW-0141">cGMP biosynthesis</keyword>
<dbReference type="Gene3D" id="6.10.250.780">
    <property type="match status" value="1"/>
</dbReference>